<evidence type="ECO:0000259" key="2">
    <source>
        <dbReference type="Pfam" id="PF00535"/>
    </source>
</evidence>
<feature type="domain" description="Glycosyltransferase 2-like" evidence="2">
    <location>
        <begin position="8"/>
        <end position="124"/>
    </location>
</feature>
<dbReference type="PANTHER" id="PTHR43630:SF2">
    <property type="entry name" value="GLYCOSYLTRANSFERASE"/>
    <property type="match status" value="1"/>
</dbReference>
<gene>
    <name evidence="3" type="ORF">ERCIPSPA2889_149</name>
</gene>
<dbReference type="EMBL" id="LR217730">
    <property type="protein sequence ID" value="VFP85807.1"/>
    <property type="molecule type" value="Genomic_DNA"/>
</dbReference>
<dbReference type="RefSeq" id="WP_157988977.1">
    <property type="nucleotide sequence ID" value="NZ_LR217730.1"/>
</dbReference>
<dbReference type="InterPro" id="IPR001173">
    <property type="entry name" value="Glyco_trans_2-like"/>
</dbReference>
<comment type="similarity">
    <text evidence="1">Belongs to the glycosyltransferase 2 family. WaaE/KdtX subfamily.</text>
</comment>
<name>A0A451DGQ4_9GAMM</name>
<dbReference type="PANTHER" id="PTHR43630">
    <property type="entry name" value="POLY-BETA-1,6-N-ACETYL-D-GLUCOSAMINE SYNTHASE"/>
    <property type="match status" value="1"/>
</dbReference>
<dbReference type="Pfam" id="PF00535">
    <property type="entry name" value="Glycos_transf_2"/>
    <property type="match status" value="1"/>
</dbReference>
<accession>A0A451DGQ4</accession>
<dbReference type="OrthoDB" id="9815923at2"/>
<keyword evidence="3" id="KW-0808">Transferase</keyword>
<dbReference type="Gene3D" id="3.90.550.10">
    <property type="entry name" value="Spore Coat Polysaccharide Biosynthesis Protein SpsA, Chain A"/>
    <property type="match status" value="1"/>
</dbReference>
<evidence type="ECO:0000313" key="3">
    <source>
        <dbReference type="EMBL" id="VFP85807.1"/>
    </source>
</evidence>
<proteinExistence type="inferred from homology"/>
<dbReference type="Proteomes" id="UP000294343">
    <property type="component" value="Chromosome"/>
</dbReference>
<dbReference type="SUPFAM" id="SSF53448">
    <property type="entry name" value="Nucleotide-diphospho-sugar transferases"/>
    <property type="match status" value="1"/>
</dbReference>
<dbReference type="GO" id="GO:0016740">
    <property type="term" value="F:transferase activity"/>
    <property type="evidence" value="ECO:0007669"/>
    <property type="project" value="UniProtKB-KW"/>
</dbReference>
<protein>
    <submittedName>
        <fullName evidence="3">Glycosyl transferase family 2 protein</fullName>
    </submittedName>
</protein>
<evidence type="ECO:0000256" key="1">
    <source>
        <dbReference type="ARBA" id="ARBA00038494"/>
    </source>
</evidence>
<dbReference type="InterPro" id="IPR029044">
    <property type="entry name" value="Nucleotide-diphossugar_trans"/>
</dbReference>
<evidence type="ECO:0000313" key="4">
    <source>
        <dbReference type="Proteomes" id="UP000294343"/>
    </source>
</evidence>
<dbReference type="AlphaFoldDB" id="A0A451DGQ4"/>
<dbReference type="CDD" id="cd02511">
    <property type="entry name" value="Beta4Glucosyltransferase"/>
    <property type="match status" value="1"/>
</dbReference>
<sequence length="257" mass="30350">MQQTQKLSVVIITHNSEEVLDKCLASVNWADEIILLDFKSSDKTLDIAVKYGAIVYHSNIWYGYGKQRQIAQNYANYEMILMIDSDERVTPELQKSINRILQKPPENIVYSIARRNLFLGKAMRYGGWYPDRVIRLYPSFCIYNDNLVHESLDVPKIPIRSLYGDLLHVTSRDFCDFQFKQCTYAKAWARQHYQQGKHYGIIKIIYHSFWSFIRTLLIRRSFLDGTQGWLLAIVIFQYTFNKYTALWALNYISRDKN</sequence>
<organism evidence="3 4">
    <name type="scientific">Candidatus Erwinia haradaeae</name>
    <dbReference type="NCBI Taxonomy" id="1922217"/>
    <lineage>
        <taxon>Bacteria</taxon>
        <taxon>Pseudomonadati</taxon>
        <taxon>Pseudomonadota</taxon>
        <taxon>Gammaproteobacteria</taxon>
        <taxon>Enterobacterales</taxon>
        <taxon>Erwiniaceae</taxon>
        <taxon>Erwinia</taxon>
    </lineage>
</organism>
<reference evidence="3 4" key="1">
    <citation type="submission" date="2019-02" db="EMBL/GenBank/DDBJ databases">
        <authorList>
            <person name="Manzano-Marin A."/>
            <person name="Manzano-Marin A."/>
        </authorList>
    </citation>
    <scope>NUCLEOTIDE SEQUENCE [LARGE SCALE GENOMIC DNA]</scope>
    <source>
        <strain evidence="3 4">ErCipseudotsugae</strain>
    </source>
</reference>